<dbReference type="InterPro" id="IPR050879">
    <property type="entry name" value="Acyltransferase_3"/>
</dbReference>
<evidence type="ECO:0000313" key="3">
    <source>
        <dbReference type="EMBL" id="ODS01019.1"/>
    </source>
</evidence>
<evidence type="ECO:0000259" key="2">
    <source>
        <dbReference type="Pfam" id="PF01757"/>
    </source>
</evidence>
<keyword evidence="1" id="KW-1133">Transmembrane helix</keyword>
<comment type="caution">
    <text evidence="3">The sequence shown here is derived from an EMBL/GenBank/DDBJ whole genome shotgun (WGS) entry which is preliminary data.</text>
</comment>
<feature type="transmembrane region" description="Helical" evidence="1">
    <location>
        <begin position="222"/>
        <end position="239"/>
    </location>
</feature>
<protein>
    <recommendedName>
        <fullName evidence="2">Acyltransferase 3 domain-containing protein</fullName>
    </recommendedName>
</protein>
<feature type="transmembrane region" description="Helical" evidence="1">
    <location>
        <begin position="288"/>
        <end position="311"/>
    </location>
</feature>
<keyword evidence="1" id="KW-0812">Transmembrane</keyword>
<evidence type="ECO:0000256" key="1">
    <source>
        <dbReference type="SAM" id="Phobius"/>
    </source>
</evidence>
<dbReference type="GO" id="GO:0016747">
    <property type="term" value="F:acyltransferase activity, transferring groups other than amino-acyl groups"/>
    <property type="evidence" value="ECO:0007669"/>
    <property type="project" value="InterPro"/>
</dbReference>
<name>A0A1E3W5C5_9HYPH</name>
<feature type="transmembrane region" description="Helical" evidence="1">
    <location>
        <begin position="22"/>
        <end position="43"/>
    </location>
</feature>
<dbReference type="PANTHER" id="PTHR23028:SF131">
    <property type="entry name" value="BLR2367 PROTEIN"/>
    <property type="match status" value="1"/>
</dbReference>
<accession>A0A1E3W5C5</accession>
<feature type="transmembrane region" description="Helical" evidence="1">
    <location>
        <begin position="140"/>
        <end position="161"/>
    </location>
</feature>
<feature type="transmembrane region" description="Helical" evidence="1">
    <location>
        <begin position="167"/>
        <end position="187"/>
    </location>
</feature>
<dbReference type="STRING" id="1774969.AUC69_07440"/>
<feature type="transmembrane region" description="Helical" evidence="1">
    <location>
        <begin position="111"/>
        <end position="133"/>
    </location>
</feature>
<organism evidence="3 4">
    <name type="scientific">Methyloceanibacter superfactus</name>
    <dbReference type="NCBI Taxonomy" id="1774969"/>
    <lineage>
        <taxon>Bacteria</taxon>
        <taxon>Pseudomonadati</taxon>
        <taxon>Pseudomonadota</taxon>
        <taxon>Alphaproteobacteria</taxon>
        <taxon>Hyphomicrobiales</taxon>
        <taxon>Hyphomicrobiaceae</taxon>
        <taxon>Methyloceanibacter</taxon>
    </lineage>
</organism>
<keyword evidence="4" id="KW-1185">Reference proteome</keyword>
<dbReference type="Proteomes" id="UP000094472">
    <property type="component" value="Unassembled WGS sequence"/>
</dbReference>
<gene>
    <name evidence="3" type="ORF">AUC69_07440</name>
</gene>
<feature type="transmembrane region" description="Helical" evidence="1">
    <location>
        <begin position="64"/>
        <end position="82"/>
    </location>
</feature>
<dbReference type="Pfam" id="PF01757">
    <property type="entry name" value="Acyl_transf_3"/>
    <property type="match status" value="1"/>
</dbReference>
<dbReference type="GO" id="GO:0000271">
    <property type="term" value="P:polysaccharide biosynthetic process"/>
    <property type="evidence" value="ECO:0007669"/>
    <property type="project" value="TreeGrafter"/>
</dbReference>
<feature type="domain" description="Acyltransferase 3" evidence="2">
    <location>
        <begin position="1"/>
        <end position="299"/>
    </location>
</feature>
<reference evidence="3 4" key="1">
    <citation type="journal article" date="2016" name="Environ. Microbiol.">
        <title>New Methyloceanibacter diversity from North Sea sediments includes methanotroph containing solely the soluble methane monooxygenase.</title>
        <authorList>
            <person name="Vekeman B."/>
            <person name="Kerckhof F.M."/>
            <person name="Cremers G."/>
            <person name="de Vos P."/>
            <person name="Vandamme P."/>
            <person name="Boon N."/>
            <person name="Op den Camp H.J."/>
            <person name="Heylen K."/>
        </authorList>
    </citation>
    <scope>NUCLEOTIDE SEQUENCE [LARGE SCALE GENOMIC DNA]</scope>
    <source>
        <strain evidence="3 4">R-67175</strain>
    </source>
</reference>
<feature type="transmembrane region" description="Helical" evidence="1">
    <location>
        <begin position="194"/>
        <end position="216"/>
    </location>
</feature>
<dbReference type="InterPro" id="IPR002656">
    <property type="entry name" value="Acyl_transf_3_dom"/>
</dbReference>
<evidence type="ECO:0000313" key="4">
    <source>
        <dbReference type="Proteomes" id="UP000094472"/>
    </source>
</evidence>
<dbReference type="GO" id="GO:0016020">
    <property type="term" value="C:membrane"/>
    <property type="evidence" value="ECO:0007669"/>
    <property type="project" value="TreeGrafter"/>
</dbReference>
<keyword evidence="1" id="KW-0472">Membrane</keyword>
<feature type="transmembrane region" description="Helical" evidence="1">
    <location>
        <begin position="251"/>
        <end position="276"/>
    </location>
</feature>
<dbReference type="PANTHER" id="PTHR23028">
    <property type="entry name" value="ACETYLTRANSFERASE"/>
    <property type="match status" value="1"/>
</dbReference>
<sequence>MMIVFTHGWDQLPWLKDRMPDITQSGVDLFFVISGFIMVYVTAKPGSSALHFFKLRIIRIVPLYWLYTFATAGLILILPQLFKTSVFTVPHFIQSLLFIPHWSPSGSLSPLILLGWTLNYEMFFYAMFAIAMVASTTRRVPITVAMLLVLPLVGLFVSFEGNAAGEFYSNDIILEFVFGMMLAQAFLKGAVDRVGVIGGGILIAAGAIGLCIGGYHLESPRALIFGVPAALIVAGALSIEASRYVPKMQPFLLLGDASYSIYLAHLFPIALLRFGWGRLMLPTDGLGPVLTFLAIALLGGALAGVASYLLLERPMLERIRQPQSRRLPNVIAARATAGSNIAP</sequence>
<dbReference type="AlphaFoldDB" id="A0A1E3W5C5"/>
<proteinExistence type="predicted"/>
<dbReference type="EMBL" id="LPWF01000010">
    <property type="protein sequence ID" value="ODS01019.1"/>
    <property type="molecule type" value="Genomic_DNA"/>
</dbReference>